<proteinExistence type="predicted"/>
<feature type="non-terminal residue" evidence="1">
    <location>
        <position position="228"/>
    </location>
</feature>
<reference evidence="1" key="1">
    <citation type="submission" date="2023-03" db="EMBL/GenBank/DDBJ databases">
        <title>Massive genome expansion in bonnet fungi (Mycena s.s.) driven by repeated elements and novel gene families across ecological guilds.</title>
        <authorList>
            <consortium name="Lawrence Berkeley National Laboratory"/>
            <person name="Harder C.B."/>
            <person name="Miyauchi S."/>
            <person name="Viragh M."/>
            <person name="Kuo A."/>
            <person name="Thoen E."/>
            <person name="Andreopoulos B."/>
            <person name="Lu D."/>
            <person name="Skrede I."/>
            <person name="Drula E."/>
            <person name="Henrissat B."/>
            <person name="Morin E."/>
            <person name="Kohler A."/>
            <person name="Barry K."/>
            <person name="LaButti K."/>
            <person name="Morin E."/>
            <person name="Salamov A."/>
            <person name="Lipzen A."/>
            <person name="Mereny Z."/>
            <person name="Hegedus B."/>
            <person name="Baldrian P."/>
            <person name="Stursova M."/>
            <person name="Weitz H."/>
            <person name="Taylor A."/>
            <person name="Grigoriev I.V."/>
            <person name="Nagy L.G."/>
            <person name="Martin F."/>
            <person name="Kauserud H."/>
        </authorList>
    </citation>
    <scope>NUCLEOTIDE SEQUENCE</scope>
    <source>
        <strain evidence="1">CBHHK067</strain>
    </source>
</reference>
<evidence type="ECO:0000313" key="2">
    <source>
        <dbReference type="Proteomes" id="UP001221757"/>
    </source>
</evidence>
<sequence length="228" mass="25356">AIQFLDPSDKQNVPKAVSLIQKLVKLKDLPMPTNPTTAKTRKAIVFFSKVLSYFVFPFITVEMSLSEQVQSLSTYAFLAAALQLKHGSFCFTGPLYADSQATIKNIIFMIAKLQVLNPNLKFYIILEGTDRIEVVFCDCRTQDHARNFDIEQLAGKLGVGALINLAFQRNPDLDRGHRRLSINGALGVDHVNPKSWKGNTRVGDVDLPKSWNAGIVAANDLLEEYFGP</sequence>
<name>A0AAD7D7N8_MYCRO</name>
<evidence type="ECO:0000313" key="1">
    <source>
        <dbReference type="EMBL" id="KAJ7683108.1"/>
    </source>
</evidence>
<feature type="non-terminal residue" evidence="1">
    <location>
        <position position="1"/>
    </location>
</feature>
<dbReference type="Proteomes" id="UP001221757">
    <property type="component" value="Unassembled WGS sequence"/>
</dbReference>
<organism evidence="1 2">
    <name type="scientific">Mycena rosella</name>
    <name type="common">Pink bonnet</name>
    <name type="synonym">Agaricus rosellus</name>
    <dbReference type="NCBI Taxonomy" id="1033263"/>
    <lineage>
        <taxon>Eukaryota</taxon>
        <taxon>Fungi</taxon>
        <taxon>Dikarya</taxon>
        <taxon>Basidiomycota</taxon>
        <taxon>Agaricomycotina</taxon>
        <taxon>Agaricomycetes</taxon>
        <taxon>Agaricomycetidae</taxon>
        <taxon>Agaricales</taxon>
        <taxon>Marasmiineae</taxon>
        <taxon>Mycenaceae</taxon>
        <taxon>Mycena</taxon>
    </lineage>
</organism>
<protein>
    <submittedName>
        <fullName evidence="1">Uncharacterized protein</fullName>
    </submittedName>
</protein>
<dbReference type="AlphaFoldDB" id="A0AAD7D7N8"/>
<accession>A0AAD7D7N8</accession>
<comment type="caution">
    <text evidence="1">The sequence shown here is derived from an EMBL/GenBank/DDBJ whole genome shotgun (WGS) entry which is preliminary data.</text>
</comment>
<keyword evidence="2" id="KW-1185">Reference proteome</keyword>
<dbReference type="EMBL" id="JARKIE010000111">
    <property type="protein sequence ID" value="KAJ7683108.1"/>
    <property type="molecule type" value="Genomic_DNA"/>
</dbReference>
<gene>
    <name evidence="1" type="ORF">B0H17DRAFT_898767</name>
</gene>